<dbReference type="Proteomes" id="UP000636800">
    <property type="component" value="Chromosome 1"/>
</dbReference>
<accession>A0A835RP31</accession>
<dbReference type="EMBL" id="JADCNL010000001">
    <property type="protein sequence ID" value="KAG0495875.1"/>
    <property type="molecule type" value="Genomic_DNA"/>
</dbReference>
<protein>
    <submittedName>
        <fullName evidence="1">Uncharacterized protein</fullName>
    </submittedName>
</protein>
<reference evidence="1 2" key="1">
    <citation type="journal article" date="2020" name="Nat. Food">
        <title>A phased Vanilla planifolia genome enables genetic improvement of flavour and production.</title>
        <authorList>
            <person name="Hasing T."/>
            <person name="Tang H."/>
            <person name="Brym M."/>
            <person name="Khazi F."/>
            <person name="Huang T."/>
            <person name="Chambers A.H."/>
        </authorList>
    </citation>
    <scope>NUCLEOTIDE SEQUENCE [LARGE SCALE GENOMIC DNA]</scope>
    <source>
        <tissue evidence="1">Leaf</tissue>
    </source>
</reference>
<keyword evidence="2" id="KW-1185">Reference proteome</keyword>
<comment type="caution">
    <text evidence="1">The sequence shown here is derived from an EMBL/GenBank/DDBJ whole genome shotgun (WGS) entry which is preliminary data.</text>
</comment>
<evidence type="ECO:0000313" key="2">
    <source>
        <dbReference type="Proteomes" id="UP000636800"/>
    </source>
</evidence>
<evidence type="ECO:0000313" key="1">
    <source>
        <dbReference type="EMBL" id="KAG0495875.1"/>
    </source>
</evidence>
<dbReference type="AlphaFoldDB" id="A0A835RP31"/>
<sequence length="102" mass="11579">MDEKDSQRSMWGQCGPLKSLPCSNADNIPEHYCGTKLPSILSDITDPSHPSHAMPSLMKNSKSIKRRTTSIYVKGLRYQEHEYRCCAKDHGTSELGVYKKFM</sequence>
<name>A0A835RP31_VANPL</name>
<proteinExistence type="predicted"/>
<dbReference type="OrthoDB" id="671489at2759"/>
<organism evidence="1 2">
    <name type="scientific">Vanilla planifolia</name>
    <name type="common">Vanilla</name>
    <dbReference type="NCBI Taxonomy" id="51239"/>
    <lineage>
        <taxon>Eukaryota</taxon>
        <taxon>Viridiplantae</taxon>
        <taxon>Streptophyta</taxon>
        <taxon>Embryophyta</taxon>
        <taxon>Tracheophyta</taxon>
        <taxon>Spermatophyta</taxon>
        <taxon>Magnoliopsida</taxon>
        <taxon>Liliopsida</taxon>
        <taxon>Asparagales</taxon>
        <taxon>Orchidaceae</taxon>
        <taxon>Vanilloideae</taxon>
        <taxon>Vanilleae</taxon>
        <taxon>Vanilla</taxon>
    </lineage>
</organism>
<gene>
    <name evidence="1" type="ORF">HPP92_000566</name>
</gene>